<dbReference type="EMBL" id="JAPQKH010000005">
    <property type="protein sequence ID" value="KAJ5097160.1"/>
    <property type="molecule type" value="Genomic_DNA"/>
</dbReference>
<reference evidence="2" key="2">
    <citation type="journal article" date="2023" name="IMA Fungus">
        <title>Comparative genomic study of the Penicillium genus elucidates a diverse pangenome and 15 lateral gene transfer events.</title>
        <authorList>
            <person name="Petersen C."/>
            <person name="Sorensen T."/>
            <person name="Nielsen M.R."/>
            <person name="Sondergaard T.E."/>
            <person name="Sorensen J.L."/>
            <person name="Fitzpatrick D.A."/>
            <person name="Frisvad J.C."/>
            <person name="Nielsen K.L."/>
        </authorList>
    </citation>
    <scope>NUCLEOTIDE SEQUENCE</scope>
    <source>
        <strain evidence="2">IBT 30069</strain>
    </source>
</reference>
<keyword evidence="3" id="KW-1185">Reference proteome</keyword>
<feature type="chain" id="PRO_5040953316" description="Hydrophobin" evidence="1">
    <location>
        <begin position="16"/>
        <end position="100"/>
    </location>
</feature>
<comment type="caution">
    <text evidence="2">The sequence shown here is derived from an EMBL/GenBank/DDBJ whole genome shotgun (WGS) entry which is preliminary data.</text>
</comment>
<organism evidence="2 3">
    <name type="scientific">Penicillium angulare</name>
    <dbReference type="NCBI Taxonomy" id="116970"/>
    <lineage>
        <taxon>Eukaryota</taxon>
        <taxon>Fungi</taxon>
        <taxon>Dikarya</taxon>
        <taxon>Ascomycota</taxon>
        <taxon>Pezizomycotina</taxon>
        <taxon>Eurotiomycetes</taxon>
        <taxon>Eurotiomycetidae</taxon>
        <taxon>Eurotiales</taxon>
        <taxon>Aspergillaceae</taxon>
        <taxon>Penicillium</taxon>
    </lineage>
</organism>
<evidence type="ECO:0000313" key="2">
    <source>
        <dbReference type="EMBL" id="KAJ5097160.1"/>
    </source>
</evidence>
<sequence>MKLAILSALCAVAASEFTCIKPVNPIPAGPPGLCCQQLNEYPVLGFVYAGKNCTHADLLKTSDDGETTYGSCEVDQQAACCDPVLTALEKTSNIACVLPK</sequence>
<evidence type="ECO:0000313" key="3">
    <source>
        <dbReference type="Proteomes" id="UP001149165"/>
    </source>
</evidence>
<protein>
    <recommendedName>
        <fullName evidence="4">Hydrophobin</fullName>
    </recommendedName>
</protein>
<name>A0A9W9FBI1_9EURO</name>
<dbReference type="AlphaFoldDB" id="A0A9W9FBI1"/>
<feature type="signal peptide" evidence="1">
    <location>
        <begin position="1"/>
        <end position="15"/>
    </location>
</feature>
<reference evidence="2" key="1">
    <citation type="submission" date="2022-11" db="EMBL/GenBank/DDBJ databases">
        <authorList>
            <person name="Petersen C."/>
        </authorList>
    </citation>
    <scope>NUCLEOTIDE SEQUENCE</scope>
    <source>
        <strain evidence="2">IBT 30069</strain>
    </source>
</reference>
<gene>
    <name evidence="2" type="ORF">N7456_007881</name>
</gene>
<proteinExistence type="predicted"/>
<dbReference type="OrthoDB" id="5137131at2759"/>
<evidence type="ECO:0000256" key="1">
    <source>
        <dbReference type="SAM" id="SignalP"/>
    </source>
</evidence>
<evidence type="ECO:0008006" key="4">
    <source>
        <dbReference type="Google" id="ProtNLM"/>
    </source>
</evidence>
<dbReference type="Proteomes" id="UP001149165">
    <property type="component" value="Unassembled WGS sequence"/>
</dbReference>
<keyword evidence="1" id="KW-0732">Signal</keyword>
<accession>A0A9W9FBI1</accession>